<keyword evidence="4 6" id="KW-0067">ATP-binding</keyword>
<evidence type="ECO:0000256" key="6">
    <source>
        <dbReference type="RuleBase" id="RU000492"/>
    </source>
</evidence>
<comment type="function">
    <text evidence="7">RNA helicase.</text>
</comment>
<feature type="region of interest" description="Disordered" evidence="8">
    <location>
        <begin position="79"/>
        <end position="140"/>
    </location>
</feature>
<protein>
    <recommendedName>
        <fullName evidence="7">ATP-dependent RNA helicase</fullName>
        <ecNumber evidence="7">3.6.4.13</ecNumber>
    </recommendedName>
</protein>
<evidence type="ECO:0000256" key="8">
    <source>
        <dbReference type="SAM" id="MobiDB-lite"/>
    </source>
</evidence>
<evidence type="ECO:0000259" key="10">
    <source>
        <dbReference type="SMART" id="SM00490"/>
    </source>
</evidence>
<feature type="domain" description="Helicase ATP-binding" evidence="9">
    <location>
        <begin position="199"/>
        <end position="425"/>
    </location>
</feature>
<dbReference type="Pfam" id="PF00271">
    <property type="entry name" value="Helicase_C"/>
    <property type="match status" value="1"/>
</dbReference>
<dbReference type="GO" id="GO:0003724">
    <property type="term" value="F:RNA helicase activity"/>
    <property type="evidence" value="ECO:0007669"/>
    <property type="project" value="UniProtKB-EC"/>
</dbReference>
<dbReference type="Pfam" id="PF00270">
    <property type="entry name" value="DEAD"/>
    <property type="match status" value="1"/>
</dbReference>
<dbReference type="GO" id="GO:0003723">
    <property type="term" value="F:RNA binding"/>
    <property type="evidence" value="ECO:0007669"/>
    <property type="project" value="UniProtKB-UniRule"/>
</dbReference>
<reference evidence="11" key="1">
    <citation type="submission" date="2023-03" db="EMBL/GenBank/DDBJ databases">
        <title>Mating type loci evolution in Malassezia.</title>
        <authorList>
            <person name="Coelho M.A."/>
        </authorList>
    </citation>
    <scope>NUCLEOTIDE SEQUENCE</scope>
    <source>
        <strain evidence="11">CBS 11721</strain>
    </source>
</reference>
<dbReference type="PANTHER" id="PTHR24031">
    <property type="entry name" value="RNA HELICASE"/>
    <property type="match status" value="1"/>
</dbReference>
<dbReference type="SMART" id="SM00490">
    <property type="entry name" value="HELICc"/>
    <property type="match status" value="1"/>
</dbReference>
<comment type="catalytic activity">
    <reaction evidence="7">
        <text>ATP + H2O = ADP + phosphate + H(+)</text>
        <dbReference type="Rhea" id="RHEA:13065"/>
        <dbReference type="ChEBI" id="CHEBI:15377"/>
        <dbReference type="ChEBI" id="CHEBI:15378"/>
        <dbReference type="ChEBI" id="CHEBI:30616"/>
        <dbReference type="ChEBI" id="CHEBI:43474"/>
        <dbReference type="ChEBI" id="CHEBI:456216"/>
        <dbReference type="EC" id="3.6.4.13"/>
    </reaction>
</comment>
<sequence>MAKKRRTASGSHVSDSDIPWVSLPLGSHAESVNETTDDGFAGWEDVGGDFLGLQAVDGIDVVYEKNPSGFNRVRFVKTDKAPKKKAVAETAAKKQKPAAKARKAKKEQEQKSVDDVEDSRDSEDDAADDSDAAVDSSASKVNAKRSSKAADFAEADAALAGIFSAAQAAGIADEDFDAELPEWEAPLHARLRHALSELGFTTPTHIQRETLPLALGVDGAPRDVVGIAQTGSGKTLAYGLPILEHVLSAGLDESNDATRPLEALVLAPTRELALQVAQHLRAVSNAGGHIARIAAVCGGMSEQKQRRVLEQHGGAHIIVATPGRLWDLLKHNDALVSRVRRTRFLVLDEADRMVDAGHFAELDLILRIVRRTVGAAVDANPEMQTFIYSATLSKALQENLARKQKLHKRKRTTDDKSTLDDLVARIDFRDAQPALVELKTEKHVSDSLVEAKIECLEKDKDAYLYYLLLRYTGRTLVFVNSIDSIRRLVPLLTTLGISAYPLHGQMQQQQRLRNLDRFKKRMTAPGTTPSAALTTVLLATDVAARGIDVQGIDHVVHYQIPRSADTYVHRSGRTARAGKSGVSVALISPGEQRLWRDIWRALERTDPVAPLQVEYAFLTPIRERLQLAREIDSLAHKQAKQAHDDTWLSSLAKEADIAVDSEDEDPDEAHSSKNKAARAAAARLAELRAELRDELARPLNARGVSHKYITSGTRRDFAQSMLAGNQSKTMLGVKHAPMQQATRRT</sequence>
<evidence type="ECO:0000256" key="2">
    <source>
        <dbReference type="ARBA" id="ARBA00022801"/>
    </source>
</evidence>
<dbReference type="InterPro" id="IPR011545">
    <property type="entry name" value="DEAD/DEAH_box_helicase_dom"/>
</dbReference>
<keyword evidence="2 6" id="KW-0378">Hydrolase</keyword>
<dbReference type="InterPro" id="IPR027417">
    <property type="entry name" value="P-loop_NTPase"/>
</dbReference>
<evidence type="ECO:0000259" key="9">
    <source>
        <dbReference type="SMART" id="SM00487"/>
    </source>
</evidence>
<dbReference type="EC" id="3.6.4.13" evidence="7"/>
<dbReference type="AlphaFoldDB" id="A0AAF0EXC0"/>
<dbReference type="InterPro" id="IPR001650">
    <property type="entry name" value="Helicase_C-like"/>
</dbReference>
<evidence type="ECO:0000313" key="11">
    <source>
        <dbReference type="EMBL" id="WFD36026.1"/>
    </source>
</evidence>
<dbReference type="Proteomes" id="UP001219933">
    <property type="component" value="Chromosome 4"/>
</dbReference>
<keyword evidence="5 7" id="KW-0694">RNA-binding</keyword>
<feature type="compositionally biased region" description="Acidic residues" evidence="8">
    <location>
        <begin position="115"/>
        <end position="132"/>
    </location>
</feature>
<dbReference type="GO" id="GO:0016787">
    <property type="term" value="F:hydrolase activity"/>
    <property type="evidence" value="ECO:0007669"/>
    <property type="project" value="UniProtKB-KW"/>
</dbReference>
<accession>A0AAF0EXC0</accession>
<evidence type="ECO:0000256" key="1">
    <source>
        <dbReference type="ARBA" id="ARBA00022741"/>
    </source>
</evidence>
<evidence type="ECO:0000313" key="12">
    <source>
        <dbReference type="Proteomes" id="UP001219933"/>
    </source>
</evidence>
<comment type="domain">
    <text evidence="7">The Q motif is unique to and characteristic of the DEAD box family of RNA helicases and controls ATP binding and hydrolysis.</text>
</comment>
<dbReference type="EMBL" id="CP119880">
    <property type="protein sequence ID" value="WFD36026.1"/>
    <property type="molecule type" value="Genomic_DNA"/>
</dbReference>
<dbReference type="PROSITE" id="PS00039">
    <property type="entry name" value="DEAD_ATP_HELICASE"/>
    <property type="match status" value="1"/>
</dbReference>
<keyword evidence="12" id="KW-1185">Reference proteome</keyword>
<feature type="region of interest" description="Disordered" evidence="8">
    <location>
        <begin position="1"/>
        <end position="23"/>
    </location>
</feature>
<dbReference type="GO" id="GO:0005524">
    <property type="term" value="F:ATP binding"/>
    <property type="evidence" value="ECO:0007669"/>
    <property type="project" value="UniProtKB-UniRule"/>
</dbReference>
<name>A0AAF0EXC0_9BASI</name>
<dbReference type="SUPFAM" id="SSF52540">
    <property type="entry name" value="P-loop containing nucleoside triphosphate hydrolases"/>
    <property type="match status" value="1"/>
</dbReference>
<evidence type="ECO:0000256" key="3">
    <source>
        <dbReference type="ARBA" id="ARBA00022806"/>
    </source>
</evidence>
<organism evidence="11 12">
    <name type="scientific">Malassezia cuniculi</name>
    <dbReference type="NCBI Taxonomy" id="948313"/>
    <lineage>
        <taxon>Eukaryota</taxon>
        <taxon>Fungi</taxon>
        <taxon>Dikarya</taxon>
        <taxon>Basidiomycota</taxon>
        <taxon>Ustilaginomycotina</taxon>
        <taxon>Malasseziomycetes</taxon>
        <taxon>Malasseziales</taxon>
        <taxon>Malasseziaceae</taxon>
        <taxon>Malassezia</taxon>
    </lineage>
</organism>
<dbReference type="SMART" id="SM00487">
    <property type="entry name" value="DEXDc"/>
    <property type="match status" value="1"/>
</dbReference>
<dbReference type="InterPro" id="IPR014001">
    <property type="entry name" value="Helicase_ATP-bd"/>
</dbReference>
<comment type="similarity">
    <text evidence="6">Belongs to the DEAD box helicase family.</text>
</comment>
<dbReference type="Gene3D" id="3.40.50.300">
    <property type="entry name" value="P-loop containing nucleotide triphosphate hydrolases"/>
    <property type="match status" value="2"/>
</dbReference>
<dbReference type="CDD" id="cd18787">
    <property type="entry name" value="SF2_C_DEAD"/>
    <property type="match status" value="1"/>
</dbReference>
<dbReference type="InterPro" id="IPR000629">
    <property type="entry name" value="RNA-helicase_DEAD-box_CS"/>
</dbReference>
<keyword evidence="1 6" id="KW-0547">Nucleotide-binding</keyword>
<evidence type="ECO:0000256" key="7">
    <source>
        <dbReference type="RuleBase" id="RU365068"/>
    </source>
</evidence>
<feature type="domain" description="Helicase C-terminal" evidence="10">
    <location>
        <begin position="486"/>
        <end position="578"/>
    </location>
</feature>
<gene>
    <name evidence="11" type="primary">MAK5</name>
    <name evidence="11" type="ORF">MCUN1_002897</name>
</gene>
<proteinExistence type="inferred from homology"/>
<keyword evidence="3 6" id="KW-0347">Helicase</keyword>
<evidence type="ECO:0000256" key="5">
    <source>
        <dbReference type="ARBA" id="ARBA00022884"/>
    </source>
</evidence>
<feature type="compositionally biased region" description="Basic residues" evidence="8">
    <location>
        <begin position="93"/>
        <end position="105"/>
    </location>
</feature>
<evidence type="ECO:0000256" key="4">
    <source>
        <dbReference type="ARBA" id="ARBA00022840"/>
    </source>
</evidence>